<dbReference type="SMART" id="SM00448">
    <property type="entry name" value="REC"/>
    <property type="match status" value="1"/>
</dbReference>
<evidence type="ECO:0000259" key="9">
    <source>
        <dbReference type="PROSITE" id="PS51755"/>
    </source>
</evidence>
<evidence type="ECO:0000256" key="5">
    <source>
        <dbReference type="ARBA" id="ARBA00023163"/>
    </source>
</evidence>
<evidence type="ECO:0000259" key="8">
    <source>
        <dbReference type="PROSITE" id="PS50110"/>
    </source>
</evidence>
<dbReference type="PANTHER" id="PTHR48111:SF2">
    <property type="entry name" value="RESPONSE REGULATOR SAER"/>
    <property type="match status" value="1"/>
</dbReference>
<evidence type="ECO:0000256" key="1">
    <source>
        <dbReference type="ARBA" id="ARBA00022553"/>
    </source>
</evidence>
<feature type="modified residue" description="4-aspartylphosphate" evidence="6">
    <location>
        <position position="55"/>
    </location>
</feature>
<evidence type="ECO:0000256" key="7">
    <source>
        <dbReference type="PROSITE-ProRule" id="PRU01091"/>
    </source>
</evidence>
<keyword evidence="3" id="KW-0805">Transcription regulation</keyword>
<evidence type="ECO:0000256" key="3">
    <source>
        <dbReference type="ARBA" id="ARBA00023015"/>
    </source>
</evidence>
<organism evidence="10 11">
    <name type="scientific">Paenibacillus glycinis</name>
    <dbReference type="NCBI Taxonomy" id="2697035"/>
    <lineage>
        <taxon>Bacteria</taxon>
        <taxon>Bacillati</taxon>
        <taxon>Bacillota</taxon>
        <taxon>Bacilli</taxon>
        <taxon>Bacillales</taxon>
        <taxon>Paenibacillaceae</taxon>
        <taxon>Paenibacillus</taxon>
    </lineage>
</organism>
<keyword evidence="11" id="KW-1185">Reference proteome</keyword>
<dbReference type="InterPro" id="IPR036388">
    <property type="entry name" value="WH-like_DNA-bd_sf"/>
</dbReference>
<keyword evidence="2" id="KW-0902">Two-component regulatory system</keyword>
<evidence type="ECO:0000313" key="10">
    <source>
        <dbReference type="EMBL" id="NBD25208.1"/>
    </source>
</evidence>
<dbReference type="EMBL" id="JAAAMV010000011">
    <property type="protein sequence ID" value="NBD25208.1"/>
    <property type="molecule type" value="Genomic_DNA"/>
</dbReference>
<keyword evidence="4 7" id="KW-0238">DNA-binding</keyword>
<gene>
    <name evidence="10" type="ORF">GT019_15095</name>
</gene>
<keyword evidence="5" id="KW-0804">Transcription</keyword>
<dbReference type="InterPro" id="IPR039420">
    <property type="entry name" value="WalR-like"/>
</dbReference>
<evidence type="ECO:0000256" key="6">
    <source>
        <dbReference type="PROSITE-ProRule" id="PRU00169"/>
    </source>
</evidence>
<name>A0ABW9XRE7_9BACL</name>
<feature type="domain" description="Response regulatory" evidence="8">
    <location>
        <begin position="6"/>
        <end position="119"/>
    </location>
</feature>
<dbReference type="Proteomes" id="UP000665561">
    <property type="component" value="Unassembled WGS sequence"/>
</dbReference>
<dbReference type="Gene3D" id="6.10.250.690">
    <property type="match status" value="1"/>
</dbReference>
<dbReference type="CDD" id="cd00383">
    <property type="entry name" value="trans_reg_C"/>
    <property type="match status" value="1"/>
</dbReference>
<dbReference type="PANTHER" id="PTHR48111">
    <property type="entry name" value="REGULATOR OF RPOS"/>
    <property type="match status" value="1"/>
</dbReference>
<dbReference type="PROSITE" id="PS51755">
    <property type="entry name" value="OMPR_PHOB"/>
    <property type="match status" value="1"/>
</dbReference>
<proteinExistence type="predicted"/>
<evidence type="ECO:0000256" key="2">
    <source>
        <dbReference type="ARBA" id="ARBA00023012"/>
    </source>
</evidence>
<dbReference type="InterPro" id="IPR001867">
    <property type="entry name" value="OmpR/PhoB-type_DNA-bd"/>
</dbReference>
<evidence type="ECO:0000313" key="11">
    <source>
        <dbReference type="Proteomes" id="UP000665561"/>
    </source>
</evidence>
<accession>A0ABW9XRE7</accession>
<keyword evidence="1 6" id="KW-0597">Phosphoprotein</keyword>
<protein>
    <submittedName>
        <fullName evidence="10">Response regulator</fullName>
    </submittedName>
</protein>
<dbReference type="SMART" id="SM00862">
    <property type="entry name" value="Trans_reg_C"/>
    <property type="match status" value="1"/>
</dbReference>
<dbReference type="Pfam" id="PF00072">
    <property type="entry name" value="Response_reg"/>
    <property type="match status" value="1"/>
</dbReference>
<dbReference type="Gene3D" id="1.10.10.10">
    <property type="entry name" value="Winged helix-like DNA-binding domain superfamily/Winged helix DNA-binding domain"/>
    <property type="match status" value="1"/>
</dbReference>
<feature type="domain" description="OmpR/PhoB-type" evidence="9">
    <location>
        <begin position="131"/>
        <end position="230"/>
    </location>
</feature>
<dbReference type="RefSeq" id="WP_161744024.1">
    <property type="nucleotide sequence ID" value="NZ_JAAAMV010000011.1"/>
</dbReference>
<dbReference type="PROSITE" id="PS50110">
    <property type="entry name" value="RESPONSE_REGULATORY"/>
    <property type="match status" value="1"/>
</dbReference>
<dbReference type="InterPro" id="IPR001789">
    <property type="entry name" value="Sig_transdc_resp-reg_receiver"/>
</dbReference>
<dbReference type="Pfam" id="PF00486">
    <property type="entry name" value="Trans_reg_C"/>
    <property type="match status" value="1"/>
</dbReference>
<dbReference type="Gene3D" id="3.40.50.2300">
    <property type="match status" value="1"/>
</dbReference>
<comment type="caution">
    <text evidence="10">The sequence shown here is derived from an EMBL/GenBank/DDBJ whole genome shotgun (WGS) entry which is preliminary data.</text>
</comment>
<dbReference type="InterPro" id="IPR011006">
    <property type="entry name" value="CheY-like_superfamily"/>
</dbReference>
<reference evidence="10 11" key="1">
    <citation type="submission" date="2020-01" db="EMBL/GenBank/DDBJ databases">
        <title>Paenibacillus soybeanensis sp. nov. isolated from the nodules of soybean (Glycine max(L.) Merr).</title>
        <authorList>
            <person name="Wang H."/>
        </authorList>
    </citation>
    <scope>NUCLEOTIDE SEQUENCE [LARGE SCALE GENOMIC DNA]</scope>
    <source>
        <strain evidence="10 11">T1</strain>
    </source>
</reference>
<feature type="DNA-binding region" description="OmpR/PhoB-type" evidence="7">
    <location>
        <begin position="131"/>
        <end position="230"/>
    </location>
</feature>
<dbReference type="SUPFAM" id="SSF52172">
    <property type="entry name" value="CheY-like"/>
    <property type="match status" value="1"/>
</dbReference>
<evidence type="ECO:0000256" key="4">
    <source>
        <dbReference type="ARBA" id="ARBA00023125"/>
    </source>
</evidence>
<sequence length="230" mass="25741">MPQPVRILVVEDDGDINRLLCDIVRRSGYLPQPAFSGTEAMLHLEREAWDMILLDLMLPGMDGEEILAHVAARSQAPVLILSAKLENATKIELLRSGADDYITKPFDIEEVSARIDSHLRRYRRMSGAAVADTLAHKDLTADLEARSVRANGTEVPLTAREYEIVALMLSAPRKVFTKANLFASVWKEPYHGDENTINVHMSNIRSKLAKADPDGDYIETVWGMGYRLKP</sequence>